<protein>
    <recommendedName>
        <fullName evidence="5">Secreted protein</fullName>
    </recommendedName>
</protein>
<dbReference type="KEGG" id="ccro:CMC5_018960"/>
<sequence>MKFFSASVLRRVLVAAALSVVVAPVGCSTAGGAAGCSKGEGPSEATGKGVDLSPVPAPAGLIAEAFVASPESTWAKARTAVGGPALFLPVNVGTLVANVLGLPPTVASEIDGNVPVVGAVVDRGTAPAPGGLGVEHQAPRAVVGVHVKSGPRFVDQLTKGEAARYQARVDEATSITVLEPKSASPAGSAASEEGPGGAGAGALGVLGNYLLVAPAVADLTAVGPYVARTLSQGAAPKEDVVVDVPRAAIGGPILGAVREAWERVRPALEAGQASSLAATGTRWISLLGDMEKARVTLVLDEAAHLRFEATPRAGDGPAKQAVAEASVGDVKPLLELPADVLGGLLMRESAAGRQASVASQVGAMVRLLGREEREVPEKEKAQITSALQSLAIARGDWFAAGVRWEGIGPTAVARVAVADEGKLGGALEEFMDLTKLPSIKAYLKDEGLTMTVGKHVVERLPGEVRRIRFGQEKEGAKAAAKAKEPELAALPRNISFLHLLKDGALFASAGYEPDEGMRQIVAAASGPNLGGVPAMKAGLDALGSEVSFALFLDPLRLLAVRTGKPAPAESTPVFVAAGASSAGEGSLWGRLDVPTAVLREVVRRRGGL</sequence>
<evidence type="ECO:0000256" key="1">
    <source>
        <dbReference type="SAM" id="MobiDB-lite"/>
    </source>
</evidence>
<feature type="signal peptide" evidence="2">
    <location>
        <begin position="1"/>
        <end position="33"/>
    </location>
</feature>
<feature type="chain" id="PRO_5005459127" description="Secreted protein" evidence="2">
    <location>
        <begin position="34"/>
        <end position="608"/>
    </location>
</feature>
<keyword evidence="4" id="KW-1185">Reference proteome</keyword>
<dbReference type="STRING" id="52.CMC5_018960"/>
<keyword evidence="2" id="KW-0732">Signal</keyword>
<reference evidence="3 4" key="1">
    <citation type="submission" date="2015-07" db="EMBL/GenBank/DDBJ databases">
        <title>Genome analysis of myxobacterium Chondromyces crocatus Cm c5 reveals a high potential for natural compound synthesis and the genetic basis for the loss of fruiting body formation.</title>
        <authorList>
            <person name="Zaburannyi N."/>
            <person name="Bunk B."/>
            <person name="Maier J."/>
            <person name="Overmann J."/>
            <person name="Mueller R."/>
        </authorList>
    </citation>
    <scope>NUCLEOTIDE SEQUENCE [LARGE SCALE GENOMIC DNA]</scope>
    <source>
        <strain evidence="3 4">Cm c5</strain>
    </source>
</reference>
<evidence type="ECO:0008006" key="5">
    <source>
        <dbReference type="Google" id="ProtNLM"/>
    </source>
</evidence>
<dbReference type="RefSeq" id="WP_156338389.1">
    <property type="nucleotide sequence ID" value="NZ_CP012159.1"/>
</dbReference>
<organism evidence="3 4">
    <name type="scientific">Chondromyces crocatus</name>
    <dbReference type="NCBI Taxonomy" id="52"/>
    <lineage>
        <taxon>Bacteria</taxon>
        <taxon>Pseudomonadati</taxon>
        <taxon>Myxococcota</taxon>
        <taxon>Polyangia</taxon>
        <taxon>Polyangiales</taxon>
        <taxon>Polyangiaceae</taxon>
        <taxon>Chondromyces</taxon>
    </lineage>
</organism>
<feature type="region of interest" description="Disordered" evidence="1">
    <location>
        <begin position="31"/>
        <end position="50"/>
    </location>
</feature>
<dbReference type="OrthoDB" id="5484325at2"/>
<evidence type="ECO:0000313" key="4">
    <source>
        <dbReference type="Proteomes" id="UP000067626"/>
    </source>
</evidence>
<gene>
    <name evidence="3" type="ORF">CMC5_018960</name>
</gene>
<dbReference type="AlphaFoldDB" id="A0A0K1EA74"/>
<evidence type="ECO:0000256" key="2">
    <source>
        <dbReference type="SAM" id="SignalP"/>
    </source>
</evidence>
<dbReference type="EMBL" id="CP012159">
    <property type="protein sequence ID" value="AKT37754.1"/>
    <property type="molecule type" value="Genomic_DNA"/>
</dbReference>
<evidence type="ECO:0000313" key="3">
    <source>
        <dbReference type="EMBL" id="AKT37754.1"/>
    </source>
</evidence>
<dbReference type="Proteomes" id="UP000067626">
    <property type="component" value="Chromosome"/>
</dbReference>
<proteinExistence type="predicted"/>
<name>A0A0K1EA74_CHOCO</name>
<accession>A0A0K1EA74</accession>